<dbReference type="InterPro" id="IPR001723">
    <property type="entry name" value="Nuclear_hrmn_rcpt"/>
</dbReference>
<evidence type="ECO:0000256" key="3">
    <source>
        <dbReference type="ARBA" id="ARBA00022771"/>
    </source>
</evidence>
<dbReference type="SUPFAM" id="SSF48508">
    <property type="entry name" value="Nuclear receptor ligand-binding domain"/>
    <property type="match status" value="1"/>
</dbReference>
<dbReference type="InterPro" id="IPR035500">
    <property type="entry name" value="NHR-like_dom_sf"/>
</dbReference>
<dbReference type="InterPro" id="IPR013088">
    <property type="entry name" value="Znf_NHR/GATA"/>
</dbReference>
<dbReference type="AlphaFoldDB" id="A0AAJ7TR93"/>
<dbReference type="KEGG" id="pmrn:116949407"/>
<evidence type="ECO:0000313" key="14">
    <source>
        <dbReference type="Proteomes" id="UP001318040"/>
    </source>
</evidence>
<feature type="region of interest" description="Disordered" evidence="11">
    <location>
        <begin position="305"/>
        <end position="373"/>
    </location>
</feature>
<dbReference type="RefSeq" id="XP_032822594.1">
    <property type="nucleotide sequence ID" value="XM_032966703.1"/>
</dbReference>
<keyword evidence="14" id="KW-1185">Reference proteome</keyword>
<dbReference type="PRINTS" id="PR00398">
    <property type="entry name" value="STRDHORMONER"/>
</dbReference>
<feature type="compositionally biased region" description="Gly residues" evidence="11">
    <location>
        <begin position="1"/>
        <end position="17"/>
    </location>
</feature>
<evidence type="ECO:0000313" key="15">
    <source>
        <dbReference type="RefSeq" id="XP_032822594.1"/>
    </source>
</evidence>
<feature type="region of interest" description="Disordered" evidence="11">
    <location>
        <begin position="1"/>
        <end position="81"/>
    </location>
</feature>
<evidence type="ECO:0000256" key="11">
    <source>
        <dbReference type="SAM" id="MobiDB-lite"/>
    </source>
</evidence>
<evidence type="ECO:0000256" key="4">
    <source>
        <dbReference type="ARBA" id="ARBA00022833"/>
    </source>
</evidence>
<comment type="similarity">
    <text evidence="10">Belongs to the nuclear hormone receptor family.</text>
</comment>
<keyword evidence="9 10" id="KW-0539">Nucleus</keyword>
<dbReference type="PROSITE" id="PS51030">
    <property type="entry name" value="NUCLEAR_REC_DBD_2"/>
    <property type="match status" value="1"/>
</dbReference>
<evidence type="ECO:0000259" key="12">
    <source>
        <dbReference type="PROSITE" id="PS51030"/>
    </source>
</evidence>
<feature type="domain" description="Nuclear receptor" evidence="12">
    <location>
        <begin position="169"/>
        <end position="245"/>
    </location>
</feature>
<dbReference type="SUPFAM" id="SSF57716">
    <property type="entry name" value="Glucocorticoid receptor-like (DNA-binding domain)"/>
    <property type="match status" value="1"/>
</dbReference>
<evidence type="ECO:0000256" key="2">
    <source>
        <dbReference type="ARBA" id="ARBA00022723"/>
    </source>
</evidence>
<dbReference type="Pfam" id="PF00104">
    <property type="entry name" value="Hormone_recep"/>
    <property type="match status" value="1"/>
</dbReference>
<dbReference type="GO" id="GO:0005737">
    <property type="term" value="C:cytoplasm"/>
    <property type="evidence" value="ECO:0007669"/>
    <property type="project" value="UniProtKB-SubCell"/>
</dbReference>
<dbReference type="GO" id="GO:0030154">
    <property type="term" value="P:cell differentiation"/>
    <property type="evidence" value="ECO:0007669"/>
    <property type="project" value="TreeGrafter"/>
</dbReference>
<evidence type="ECO:0000256" key="10">
    <source>
        <dbReference type="RuleBase" id="RU004334"/>
    </source>
</evidence>
<feature type="region of interest" description="Disordered" evidence="11">
    <location>
        <begin position="552"/>
        <end position="573"/>
    </location>
</feature>
<keyword evidence="2 10" id="KW-0479">Metal-binding</keyword>
<dbReference type="PROSITE" id="PS51843">
    <property type="entry name" value="NR_LBD"/>
    <property type="match status" value="1"/>
</dbReference>
<dbReference type="InterPro" id="IPR000536">
    <property type="entry name" value="Nucl_hrmn_rcpt_lig-bd"/>
</dbReference>
<dbReference type="SMART" id="SM00399">
    <property type="entry name" value="ZnF_C4"/>
    <property type="match status" value="1"/>
</dbReference>
<evidence type="ECO:0000256" key="6">
    <source>
        <dbReference type="ARBA" id="ARBA00023125"/>
    </source>
</evidence>
<proteinExistence type="inferred from homology"/>
<dbReference type="Pfam" id="PF00105">
    <property type="entry name" value="zf-C4"/>
    <property type="match status" value="1"/>
</dbReference>
<dbReference type="GO" id="GO:0004879">
    <property type="term" value="F:nuclear receptor activity"/>
    <property type="evidence" value="ECO:0007669"/>
    <property type="project" value="TreeGrafter"/>
</dbReference>
<protein>
    <submittedName>
        <fullName evidence="15">Nuclear receptor subfamily 1 group D member 2-like isoform X1</fullName>
    </submittedName>
</protein>
<dbReference type="GO" id="GO:0000122">
    <property type="term" value="P:negative regulation of transcription by RNA polymerase II"/>
    <property type="evidence" value="ECO:0007669"/>
    <property type="project" value="TreeGrafter"/>
</dbReference>
<evidence type="ECO:0000256" key="8">
    <source>
        <dbReference type="ARBA" id="ARBA00023170"/>
    </source>
</evidence>
<evidence type="ECO:0000256" key="1">
    <source>
        <dbReference type="ARBA" id="ARBA00004496"/>
    </source>
</evidence>
<evidence type="ECO:0000256" key="7">
    <source>
        <dbReference type="ARBA" id="ARBA00023163"/>
    </source>
</evidence>
<dbReference type="Proteomes" id="UP001318040">
    <property type="component" value="Chromosome 2"/>
</dbReference>
<reference evidence="15" key="1">
    <citation type="submission" date="2025-08" db="UniProtKB">
        <authorList>
            <consortium name="RefSeq"/>
        </authorList>
    </citation>
    <scope>IDENTIFICATION</scope>
    <source>
        <tissue evidence="15">Sperm</tissue>
    </source>
</reference>
<evidence type="ECO:0000259" key="13">
    <source>
        <dbReference type="PROSITE" id="PS51843"/>
    </source>
</evidence>
<dbReference type="Gene3D" id="3.30.50.10">
    <property type="entry name" value="Erythroid Transcription Factor GATA-1, subunit A"/>
    <property type="match status" value="1"/>
</dbReference>
<evidence type="ECO:0000256" key="9">
    <source>
        <dbReference type="ARBA" id="ARBA00023242"/>
    </source>
</evidence>
<keyword evidence="7 10" id="KW-0804">Transcription</keyword>
<keyword evidence="5 10" id="KW-0805">Transcription regulation</keyword>
<sequence length="775" mass="81450">MDTNHPGGGGGGGGGGVISYAGSMGSSPSPMSCHSDSSESGFGSGSQSPLSSSLSASPPPVGGPPGFRPGSPGRGDAEGSCGAGRGSIYVTSLPARQDTVLQDHLYCPPAGASPGSVGISLGGGGGGAVVTHSPTSSLALGPTHRGARGSAGKLKSGSIGSIATINGVVLLCKVCGDAASGFHYGVHACEGCKGFFRRSIQQNIKYKPCLKNETCPIVRANRNRCQHCRFKKCLSVGMSKDAVRFGRIPKREKLRLMEEVQNALNSASSSVMVSQAIARPADGGQQQQQEQQQLLTVDNMEWSSVGQAEAEASRARKPSESMQASPDGGRPRSQPGSPLKIKEEEAAQRVGAAHSDVFRQRRPEVPLGQSNVVGDPKRVQNFASAPGGSLAADAMQGPAFAGLSDSVAAHAILGARQEAEMARAAWSAQDNNNGGQRYGLPDNGRGERAAAQASLFRQRCDSPAGVNGNRAGFIDSGHERARYAGGCSAGAHGGAYPGEDNAGRFHAAQPQAISGQHGQYGRHDYGYGQVSVCPMGQGHEQAPQMSGGVRHWPEEREETSSSSGARSCPWSGPQSRKLACPLNSGPFGRPDASGGEVWEDFSRCFTPAVKEVVEFARSIPGFLSLSQQDQVALLKAGTFEVLVVRFSSLFDARDRTVQFAGGRVYRLEELRALGMGELLHAMFDFAEKLVSLRLTTEEMGLFSAVVLVSADRSGIEDVGTVERLQEALISDLRDLVSRNHQDGATLYTRLLLRLPDLRTLNNLHSEKLLAFRIDA</sequence>
<dbReference type="GO" id="GO:0009755">
    <property type="term" value="P:hormone-mediated signaling pathway"/>
    <property type="evidence" value="ECO:0007669"/>
    <property type="project" value="TreeGrafter"/>
</dbReference>
<evidence type="ECO:0000256" key="5">
    <source>
        <dbReference type="ARBA" id="ARBA00023015"/>
    </source>
</evidence>
<dbReference type="GO" id="GO:0000978">
    <property type="term" value="F:RNA polymerase II cis-regulatory region sequence-specific DNA binding"/>
    <property type="evidence" value="ECO:0007669"/>
    <property type="project" value="TreeGrafter"/>
</dbReference>
<name>A0AAJ7TR93_PETMA</name>
<gene>
    <name evidence="15" type="primary">LOC116949407</name>
</gene>
<dbReference type="SMART" id="SM00430">
    <property type="entry name" value="HOLI"/>
    <property type="match status" value="1"/>
</dbReference>
<keyword evidence="4 10" id="KW-0862">Zinc</keyword>
<dbReference type="GO" id="GO:0005634">
    <property type="term" value="C:nucleus"/>
    <property type="evidence" value="ECO:0007669"/>
    <property type="project" value="UniProtKB-SubCell"/>
</dbReference>
<feature type="compositionally biased region" description="Pro residues" evidence="11">
    <location>
        <begin position="57"/>
        <end position="67"/>
    </location>
</feature>
<dbReference type="CDD" id="cd07166">
    <property type="entry name" value="NR_DBD_REV_ERB"/>
    <property type="match status" value="1"/>
</dbReference>
<dbReference type="InterPro" id="IPR001628">
    <property type="entry name" value="Znf_hrmn_rcpt"/>
</dbReference>
<keyword evidence="3 10" id="KW-0863">Zinc-finger</keyword>
<keyword evidence="8 10" id="KW-0675">Receptor</keyword>
<accession>A0AAJ7TR93</accession>
<dbReference type="PANTHER" id="PTHR24082">
    <property type="entry name" value="NUCLEAR HORMONE RECEPTOR"/>
    <property type="match status" value="1"/>
</dbReference>
<dbReference type="GO" id="GO:0008270">
    <property type="term" value="F:zinc ion binding"/>
    <property type="evidence" value="ECO:0007669"/>
    <property type="project" value="UniProtKB-KW"/>
</dbReference>
<feature type="domain" description="NR LBD" evidence="13">
    <location>
        <begin position="556"/>
        <end position="775"/>
    </location>
</feature>
<dbReference type="Gene3D" id="1.10.565.10">
    <property type="entry name" value="Retinoid X Receptor"/>
    <property type="match status" value="1"/>
</dbReference>
<comment type="subcellular location">
    <subcellularLocation>
        <location evidence="1">Cytoplasm</location>
    </subcellularLocation>
    <subcellularLocation>
        <location evidence="10">Nucleus</location>
    </subcellularLocation>
</comment>
<keyword evidence="6 10" id="KW-0238">DNA-binding</keyword>
<feature type="compositionally biased region" description="Low complexity" evidence="11">
    <location>
        <begin position="19"/>
        <end position="56"/>
    </location>
</feature>
<dbReference type="GO" id="GO:0045944">
    <property type="term" value="P:positive regulation of transcription by RNA polymerase II"/>
    <property type="evidence" value="ECO:0007669"/>
    <property type="project" value="TreeGrafter"/>
</dbReference>
<organism evidence="14 15">
    <name type="scientific">Petromyzon marinus</name>
    <name type="common">Sea lamprey</name>
    <dbReference type="NCBI Taxonomy" id="7757"/>
    <lineage>
        <taxon>Eukaryota</taxon>
        <taxon>Metazoa</taxon>
        <taxon>Chordata</taxon>
        <taxon>Craniata</taxon>
        <taxon>Vertebrata</taxon>
        <taxon>Cyclostomata</taxon>
        <taxon>Hyperoartia</taxon>
        <taxon>Petromyzontiformes</taxon>
        <taxon>Petromyzontidae</taxon>
        <taxon>Petromyzon</taxon>
    </lineage>
</organism>
<dbReference type="PANTHER" id="PTHR24082:SF473">
    <property type="entry name" value="ECDYSONE-INDUCED PROTEIN 75B, ISOFORM B"/>
    <property type="match status" value="1"/>
</dbReference>
<dbReference type="PROSITE" id="PS00031">
    <property type="entry name" value="NUCLEAR_REC_DBD_1"/>
    <property type="match status" value="1"/>
</dbReference>
<dbReference type="InterPro" id="IPR050234">
    <property type="entry name" value="Nuclear_hormone_rcpt_NR1"/>
</dbReference>
<dbReference type="FunFam" id="3.30.50.10:FF:000013">
    <property type="entry name" value="Nuclear receptor subfamily 1 group D member 2"/>
    <property type="match status" value="1"/>
</dbReference>
<dbReference type="PRINTS" id="PR00047">
    <property type="entry name" value="STROIDFINGER"/>
</dbReference>